<evidence type="ECO:0000313" key="1">
    <source>
        <dbReference type="EMBL" id="QMS91865.1"/>
    </source>
</evidence>
<name>A0A7D7QR76_9NOSO</name>
<dbReference type="Proteomes" id="UP000514713">
    <property type="component" value="Chromosome"/>
</dbReference>
<gene>
    <name evidence="1" type="ORF">HUN01_31290</name>
</gene>
<reference evidence="2" key="1">
    <citation type="submission" date="2020-06" db="EMBL/GenBank/DDBJ databases">
        <title>Nostoc edaphicum CCNP1411 genome.</title>
        <authorList>
            <person name="Fidor A."/>
            <person name="Grabski M."/>
            <person name="Gawor J."/>
            <person name="Gromadka R."/>
            <person name="Wegrzyn G."/>
            <person name="Mazur-Marzec H."/>
        </authorList>
    </citation>
    <scope>NUCLEOTIDE SEQUENCE [LARGE SCALE GENOMIC DNA]</scope>
    <source>
        <strain evidence="2">CCNP1411</strain>
    </source>
</reference>
<dbReference type="AlphaFoldDB" id="A0A7D7QR76"/>
<dbReference type="RefSeq" id="WP_181929422.1">
    <property type="nucleotide sequence ID" value="NZ_CP054698.1"/>
</dbReference>
<dbReference type="KEGG" id="ned:HUN01_31290"/>
<accession>A0A7D7QR76</accession>
<evidence type="ECO:0000313" key="2">
    <source>
        <dbReference type="Proteomes" id="UP000514713"/>
    </source>
</evidence>
<dbReference type="EMBL" id="CP054698">
    <property type="protein sequence ID" value="QMS91865.1"/>
    <property type="molecule type" value="Genomic_DNA"/>
</dbReference>
<sequence length="64" mass="7572">MTANTTVKYQVLKAVEEMPQNVTFEEVMERLYFLYKVNQGLQQVDADNIVSHEEAKKQIKTWHK</sequence>
<organism evidence="1 2">
    <name type="scientific">Nostoc edaphicum CCNP1411</name>
    <dbReference type="NCBI Taxonomy" id="1472755"/>
    <lineage>
        <taxon>Bacteria</taxon>
        <taxon>Bacillati</taxon>
        <taxon>Cyanobacteriota</taxon>
        <taxon>Cyanophyceae</taxon>
        <taxon>Nostocales</taxon>
        <taxon>Nostocaceae</taxon>
        <taxon>Nostoc</taxon>
    </lineage>
</organism>
<keyword evidence="2" id="KW-1185">Reference proteome</keyword>
<proteinExistence type="predicted"/>
<protein>
    <submittedName>
        <fullName evidence="1">Uncharacterized protein</fullName>
    </submittedName>
</protein>